<dbReference type="Pfam" id="PF13432">
    <property type="entry name" value="TPR_16"/>
    <property type="match status" value="2"/>
</dbReference>
<dbReference type="Pfam" id="PF00515">
    <property type="entry name" value="TPR_1"/>
    <property type="match status" value="1"/>
</dbReference>
<dbReference type="SUPFAM" id="SSF81901">
    <property type="entry name" value="HCP-like"/>
    <property type="match status" value="1"/>
</dbReference>
<keyword evidence="6" id="KW-0804">Transcription</keyword>
<keyword evidence="2" id="KW-0678">Repressor</keyword>
<dbReference type="RefSeq" id="XP_007861438.1">
    <property type="nucleotide sequence ID" value="XM_007863247.1"/>
</dbReference>
<feature type="compositionally biased region" description="Low complexity" evidence="10">
    <location>
        <begin position="973"/>
        <end position="983"/>
    </location>
</feature>
<accession>S7S1A6</accession>
<keyword evidence="3" id="KW-0677">Repeat</keyword>
<feature type="compositionally biased region" description="Basic and acidic residues" evidence="10">
    <location>
        <begin position="905"/>
        <end position="916"/>
    </location>
</feature>
<dbReference type="OMA" id="QTWLMIG"/>
<feature type="compositionally biased region" description="Basic and acidic residues" evidence="10">
    <location>
        <begin position="9"/>
        <end position="20"/>
    </location>
</feature>
<feature type="region of interest" description="Disordered" evidence="10">
    <location>
        <begin position="1006"/>
        <end position="1234"/>
    </location>
</feature>
<dbReference type="PANTHER" id="PTHR14017:SF1">
    <property type="entry name" value="LD02225P"/>
    <property type="match status" value="1"/>
</dbReference>
<sequence length="1234" mass="134876">MSHRQTPRQADRDMLVDHPHPPHAHAMSVPPQPHHVNGNIPPTPAPIPNGSGHPHAQHQIVSPTHTSPNLPNRSAVPLSIQKLTQANEQTWLLIGSVAEQMGDLEHALSAYENALRHNPMSLTGLTQVAGIARIKENYPKAVEYFQRVLAIQQDSGEVWSALGHCYLMQDDLQKAYAAYQQALYLLPNPKEDPKLWYGIGILYDRYGSLDHAEDAFASVLRMDKNFDKSNEILFRLGIIYKQQGKYNESLRCFEDILRNPPSPLAHADIWFQIGHVYEQQKDHLHAKDAYEHVVAENPGHAKVLQQLGWLYHQDGSSFQNQDLAIQYLTKSLEADPSDAQSWYLLGRAYMAGQKYNKAYEAYQQAVYRDGRNPTFWCSIGVLYFQINQFHDALDAYSRAIRINPYISEVWFDLGSLYESCNNQISDAIDAYARAAELDPTNPVISQRLQLLKQAQATGSALPAAPGPQDVHPTAYASAVVPPPGPPMSLQMTHHPRPLFRTESRGPPPTDGSLALPPPPQVAAPRTSSPGPFRGGPPPPVVVDESRQISTHTPLARMEVDRPPLHGRHSSAYPPGPETPSRGPAGHQSILLHHPVPQQQFPPEEIRGAGGQPHLHDPYAGRPPLRVPSTSTSPPPHGGRPRSPPGPPGYPGYGGPSARGRMGPGQASSQRSPRAYAYEAVPPMDREQAWERRPAVPSEHRDWERERRARHSAEYPVHPSQGQMYPPPRALSPMSHRSHTPRDRSPDAGVRPTLHSGGSRYWETKPSGPGTAPGSIHLRHSSPPPQPPMEMSGRRYDPRYDAREAPVARDFEREQMLAMDHRHESRSYAGSPESMRGVRSSLPPPPPPHMINPHHGSESPISSVQMAQSEPRDRRRRNTRDKDSDSNAGTDAPAPKKERKRRAGRRAKDESQSRTETPKPFPPGPSGERPTMGHQVPSFKVNTYTPLPKPANGTPEPASYNGSGSGSANRSVQPSPSSASAHPPNRVVDEDYDEGVADALMGLASYRGGDARAPSANGSSSHSPHVSALGRPPASPRVPLSHRGSISSHGHGSPPMPTNSMKRPLSPGPEEMGEMKRSRMEGLKRRASSPSAGRRTPGPSTRPSPIPFRQQPSSHSPESRQQMEGAHAFPPSPPLPAVLPPHPRPIGAGLSSHASRPSQHMTLPPIATLSPTSTGSPPGDDPMRRDPSRSAGSTPPLPPPRSKISDVIHHPAGSPPGPRATPLPMQHAPKAEPVS</sequence>
<evidence type="ECO:0000256" key="5">
    <source>
        <dbReference type="ARBA" id="ARBA00023015"/>
    </source>
</evidence>
<dbReference type="FunFam" id="1.25.40.10:FF:000403">
    <property type="entry name" value="General transcriptional repressor, putative"/>
    <property type="match status" value="1"/>
</dbReference>
<feature type="compositionally biased region" description="Pro residues" evidence="10">
    <location>
        <begin position="1129"/>
        <end position="1143"/>
    </location>
</feature>
<dbReference type="Gene3D" id="1.25.40.10">
    <property type="entry name" value="Tetratricopeptide repeat domain"/>
    <property type="match status" value="3"/>
</dbReference>
<feature type="compositionally biased region" description="Pro residues" evidence="10">
    <location>
        <begin position="632"/>
        <end position="649"/>
    </location>
</feature>
<feature type="compositionally biased region" description="Pro residues" evidence="10">
    <location>
        <begin position="505"/>
        <end position="521"/>
    </location>
</feature>
<feature type="repeat" description="TPR" evidence="9">
    <location>
        <begin position="88"/>
        <end position="121"/>
    </location>
</feature>
<dbReference type="OrthoDB" id="418911at2759"/>
<organism evidence="11 12">
    <name type="scientific">Gloeophyllum trabeum (strain ATCC 11539 / FP-39264 / Madison 617)</name>
    <name type="common">Brown rot fungus</name>
    <dbReference type="NCBI Taxonomy" id="670483"/>
    <lineage>
        <taxon>Eukaryota</taxon>
        <taxon>Fungi</taxon>
        <taxon>Dikarya</taxon>
        <taxon>Basidiomycota</taxon>
        <taxon>Agaricomycotina</taxon>
        <taxon>Agaricomycetes</taxon>
        <taxon>Gloeophyllales</taxon>
        <taxon>Gloeophyllaceae</taxon>
        <taxon>Gloeophyllum</taxon>
    </lineage>
</organism>
<dbReference type="GO" id="GO:0031490">
    <property type="term" value="F:chromatin DNA binding"/>
    <property type="evidence" value="ECO:0007669"/>
    <property type="project" value="TreeGrafter"/>
</dbReference>
<evidence type="ECO:0000256" key="8">
    <source>
        <dbReference type="ARBA" id="ARBA00061082"/>
    </source>
</evidence>
<feature type="region of interest" description="Disordered" evidence="10">
    <location>
        <begin position="1"/>
        <end position="74"/>
    </location>
</feature>
<dbReference type="Pfam" id="PF13181">
    <property type="entry name" value="TPR_8"/>
    <property type="match status" value="2"/>
</dbReference>
<comment type="subcellular location">
    <subcellularLocation>
        <location evidence="1">Nucleus</location>
    </subcellularLocation>
</comment>
<comment type="similarity">
    <text evidence="8">Belongs to the CYC8/SSN6 family.</text>
</comment>
<keyword evidence="4 9" id="KW-0802">TPR repeat</keyword>
<dbReference type="PROSITE" id="PS50293">
    <property type="entry name" value="TPR_REGION"/>
    <property type="match status" value="1"/>
</dbReference>
<dbReference type="eggNOG" id="KOG1124">
    <property type="taxonomic scope" value="Eukaryota"/>
</dbReference>
<feature type="compositionally biased region" description="Basic and acidic residues" evidence="10">
    <location>
        <begin position="1072"/>
        <end position="1083"/>
    </location>
</feature>
<evidence type="ECO:0000256" key="3">
    <source>
        <dbReference type="ARBA" id="ARBA00022737"/>
    </source>
</evidence>
<dbReference type="GeneID" id="19303380"/>
<feature type="repeat" description="TPR" evidence="9">
    <location>
        <begin position="156"/>
        <end position="189"/>
    </location>
</feature>
<feature type="repeat" description="TPR" evidence="9">
    <location>
        <begin position="373"/>
        <end position="406"/>
    </location>
</feature>
<keyword evidence="12" id="KW-1185">Reference proteome</keyword>
<dbReference type="PROSITE" id="PS50005">
    <property type="entry name" value="TPR"/>
    <property type="match status" value="7"/>
</dbReference>
<evidence type="ECO:0000256" key="9">
    <source>
        <dbReference type="PROSITE-ProRule" id="PRU00339"/>
    </source>
</evidence>
<feature type="compositionally biased region" description="Polar residues" evidence="10">
    <location>
        <begin position="858"/>
        <end position="867"/>
    </location>
</feature>
<feature type="repeat" description="TPR" evidence="9">
    <location>
        <begin position="267"/>
        <end position="300"/>
    </location>
</feature>
<evidence type="ECO:0000256" key="4">
    <source>
        <dbReference type="ARBA" id="ARBA00022803"/>
    </source>
</evidence>
<dbReference type="InterPro" id="IPR013105">
    <property type="entry name" value="TPR_2"/>
</dbReference>
<evidence type="ECO:0000256" key="7">
    <source>
        <dbReference type="ARBA" id="ARBA00023242"/>
    </source>
</evidence>
<proteinExistence type="inferred from homology"/>
<dbReference type="STRING" id="670483.S7S1A6"/>
<dbReference type="SMART" id="SM00028">
    <property type="entry name" value="TPR"/>
    <property type="match status" value="10"/>
</dbReference>
<evidence type="ECO:0000256" key="2">
    <source>
        <dbReference type="ARBA" id="ARBA00022491"/>
    </source>
</evidence>
<evidence type="ECO:0000256" key="6">
    <source>
        <dbReference type="ARBA" id="ARBA00023163"/>
    </source>
</evidence>
<dbReference type="InterPro" id="IPR019734">
    <property type="entry name" value="TPR_rpt"/>
</dbReference>
<dbReference type="GO" id="GO:0005634">
    <property type="term" value="C:nucleus"/>
    <property type="evidence" value="ECO:0007669"/>
    <property type="project" value="UniProtKB-SubCell"/>
</dbReference>
<protein>
    <submittedName>
        <fullName evidence="11">Uncharacterized protein</fullName>
    </submittedName>
</protein>
<feature type="repeat" description="TPR" evidence="9">
    <location>
        <begin position="230"/>
        <end position="263"/>
    </location>
</feature>
<feature type="repeat" description="TPR" evidence="9">
    <location>
        <begin position="339"/>
        <end position="372"/>
    </location>
</feature>
<dbReference type="Proteomes" id="UP000030669">
    <property type="component" value="Unassembled WGS sequence"/>
</dbReference>
<dbReference type="EMBL" id="KB469296">
    <property type="protein sequence ID" value="EPQ61220.1"/>
    <property type="molecule type" value="Genomic_DNA"/>
</dbReference>
<feature type="compositionally biased region" description="Polar residues" evidence="10">
    <location>
        <begin position="1109"/>
        <end position="1121"/>
    </location>
</feature>
<keyword evidence="5" id="KW-0805">Transcription regulation</keyword>
<dbReference type="FunFam" id="1.25.40.10:FF:000078">
    <property type="entry name" value="Transcriptional corepressor Cyc8"/>
    <property type="match status" value="1"/>
</dbReference>
<evidence type="ECO:0000256" key="1">
    <source>
        <dbReference type="ARBA" id="ARBA00004123"/>
    </source>
</evidence>
<feature type="compositionally biased region" description="Low complexity" evidence="10">
    <location>
        <begin position="1040"/>
        <end position="1052"/>
    </location>
</feature>
<feature type="compositionally biased region" description="Basic and acidic residues" evidence="10">
    <location>
        <begin position="791"/>
        <end position="825"/>
    </location>
</feature>
<gene>
    <name evidence="11" type="ORF">GLOTRDRAFT_135744</name>
</gene>
<name>S7S1A6_GLOTA</name>
<evidence type="ECO:0000256" key="10">
    <source>
        <dbReference type="SAM" id="MobiDB-lite"/>
    </source>
</evidence>
<dbReference type="Pfam" id="PF07719">
    <property type="entry name" value="TPR_2"/>
    <property type="match status" value="1"/>
</dbReference>
<evidence type="ECO:0000313" key="11">
    <source>
        <dbReference type="EMBL" id="EPQ61220.1"/>
    </source>
</evidence>
<dbReference type="InterPro" id="IPR051630">
    <property type="entry name" value="Corepressor-Demethylase"/>
</dbReference>
<dbReference type="GO" id="GO:0000978">
    <property type="term" value="F:RNA polymerase II cis-regulatory region sequence-specific DNA binding"/>
    <property type="evidence" value="ECO:0007669"/>
    <property type="project" value="TreeGrafter"/>
</dbReference>
<reference evidence="11 12" key="1">
    <citation type="journal article" date="2012" name="Science">
        <title>The Paleozoic origin of enzymatic lignin decomposition reconstructed from 31 fungal genomes.</title>
        <authorList>
            <person name="Floudas D."/>
            <person name="Binder M."/>
            <person name="Riley R."/>
            <person name="Barry K."/>
            <person name="Blanchette R.A."/>
            <person name="Henrissat B."/>
            <person name="Martinez A.T."/>
            <person name="Otillar R."/>
            <person name="Spatafora J.W."/>
            <person name="Yadav J.S."/>
            <person name="Aerts A."/>
            <person name="Benoit I."/>
            <person name="Boyd A."/>
            <person name="Carlson A."/>
            <person name="Copeland A."/>
            <person name="Coutinho P.M."/>
            <person name="de Vries R.P."/>
            <person name="Ferreira P."/>
            <person name="Findley K."/>
            <person name="Foster B."/>
            <person name="Gaskell J."/>
            <person name="Glotzer D."/>
            <person name="Gorecki P."/>
            <person name="Heitman J."/>
            <person name="Hesse C."/>
            <person name="Hori C."/>
            <person name="Igarashi K."/>
            <person name="Jurgens J.A."/>
            <person name="Kallen N."/>
            <person name="Kersten P."/>
            <person name="Kohler A."/>
            <person name="Kuees U."/>
            <person name="Kumar T.K.A."/>
            <person name="Kuo A."/>
            <person name="LaButti K."/>
            <person name="Larrondo L.F."/>
            <person name="Lindquist E."/>
            <person name="Ling A."/>
            <person name="Lombard V."/>
            <person name="Lucas S."/>
            <person name="Lundell T."/>
            <person name="Martin R."/>
            <person name="McLaughlin D.J."/>
            <person name="Morgenstern I."/>
            <person name="Morin E."/>
            <person name="Murat C."/>
            <person name="Nagy L.G."/>
            <person name="Nolan M."/>
            <person name="Ohm R.A."/>
            <person name="Patyshakuliyeva A."/>
            <person name="Rokas A."/>
            <person name="Ruiz-Duenas F.J."/>
            <person name="Sabat G."/>
            <person name="Salamov A."/>
            <person name="Samejima M."/>
            <person name="Schmutz J."/>
            <person name="Slot J.C."/>
            <person name="St John F."/>
            <person name="Stenlid J."/>
            <person name="Sun H."/>
            <person name="Sun S."/>
            <person name="Syed K."/>
            <person name="Tsang A."/>
            <person name="Wiebenga A."/>
            <person name="Young D."/>
            <person name="Pisabarro A."/>
            <person name="Eastwood D.C."/>
            <person name="Martin F."/>
            <person name="Cullen D."/>
            <person name="Grigoriev I.V."/>
            <person name="Hibbett D.S."/>
        </authorList>
    </citation>
    <scope>NUCLEOTIDE SEQUENCE [LARGE SCALE GENOMIC DNA]</scope>
    <source>
        <strain evidence="11 12">ATCC 11539</strain>
    </source>
</reference>
<feature type="region of interest" description="Disordered" evidence="10">
    <location>
        <begin position="459"/>
        <end position="993"/>
    </location>
</feature>
<dbReference type="GO" id="GO:0000122">
    <property type="term" value="P:negative regulation of transcription by RNA polymerase II"/>
    <property type="evidence" value="ECO:0007669"/>
    <property type="project" value="TreeGrafter"/>
</dbReference>
<feature type="compositionally biased region" description="Low complexity" evidence="10">
    <location>
        <begin position="621"/>
        <end position="631"/>
    </location>
</feature>
<dbReference type="GO" id="GO:0017053">
    <property type="term" value="C:transcription repressor complex"/>
    <property type="evidence" value="ECO:0007669"/>
    <property type="project" value="TreeGrafter"/>
</dbReference>
<feature type="repeat" description="TPR" evidence="9">
    <location>
        <begin position="193"/>
        <end position="226"/>
    </location>
</feature>
<dbReference type="PANTHER" id="PTHR14017">
    <property type="entry name" value="LYSINE-SPECIFIC DEMETHYLASE"/>
    <property type="match status" value="1"/>
</dbReference>
<feature type="compositionally biased region" description="Basic and acidic residues" evidence="10">
    <location>
        <begin position="683"/>
        <end position="712"/>
    </location>
</feature>
<dbReference type="AlphaFoldDB" id="S7S1A6"/>
<keyword evidence="7" id="KW-0539">Nucleus</keyword>
<feature type="compositionally biased region" description="Polar residues" evidence="10">
    <location>
        <begin position="1151"/>
        <end position="1160"/>
    </location>
</feature>
<dbReference type="HOGENOM" id="CLU_006762_1_1_1"/>
<dbReference type="InterPro" id="IPR011990">
    <property type="entry name" value="TPR-like_helical_dom_sf"/>
</dbReference>
<dbReference type="KEGG" id="gtr:GLOTRDRAFT_135744"/>
<feature type="compositionally biased region" description="Polar residues" evidence="10">
    <location>
        <begin position="59"/>
        <end position="72"/>
    </location>
</feature>
<evidence type="ECO:0000313" key="12">
    <source>
        <dbReference type="Proteomes" id="UP000030669"/>
    </source>
</evidence>
<dbReference type="SUPFAM" id="SSF48452">
    <property type="entry name" value="TPR-like"/>
    <property type="match status" value="1"/>
</dbReference>